<dbReference type="GO" id="GO:0006351">
    <property type="term" value="P:DNA-templated transcription"/>
    <property type="evidence" value="ECO:0007669"/>
    <property type="project" value="InterPro"/>
</dbReference>
<feature type="domain" description="(+)RNA virus helicase C-terminal" evidence="7">
    <location>
        <begin position="268"/>
        <end position="559"/>
    </location>
</feature>
<keyword evidence="4" id="KW-0693">Viral RNA replication</keyword>
<dbReference type="CDD" id="cd23246">
    <property type="entry name" value="Alphaflexiviridae_RdRp"/>
    <property type="match status" value="1"/>
</dbReference>
<dbReference type="InterPro" id="IPR001788">
    <property type="entry name" value="RNA-dep_RNA_pol_alsuvir"/>
</dbReference>
<evidence type="ECO:0000256" key="3">
    <source>
        <dbReference type="ARBA" id="ARBA00022840"/>
    </source>
</evidence>
<reference evidence="8" key="1">
    <citation type="journal article" date="2016" name="Nature">
        <title>Redefining the invertebrate RNA virosphere.</title>
        <authorList>
            <person name="Shi M."/>
            <person name="Lin X.D."/>
            <person name="Tian J.H."/>
            <person name="Chen L.J."/>
            <person name="Chen X."/>
            <person name="Li C.X."/>
            <person name="Qin X.C."/>
            <person name="Li J."/>
            <person name="Cao J.P."/>
            <person name="Eden J.S."/>
            <person name="Buchmann J."/>
            <person name="Wang W."/>
            <person name="Xu J."/>
            <person name="Holmes E.C."/>
            <person name="Zhang Y.Z."/>
        </authorList>
    </citation>
    <scope>NUCLEOTIDE SEQUENCE</scope>
    <source>
        <strain evidence="8">WHCC96629</strain>
    </source>
</reference>
<evidence type="ECO:0008006" key="9">
    <source>
        <dbReference type="Google" id="ProtNLM"/>
    </source>
</evidence>
<accession>A0A1L3KK23</accession>
<dbReference type="SUPFAM" id="SSF56672">
    <property type="entry name" value="DNA/RNA polymerases"/>
    <property type="match status" value="1"/>
</dbReference>
<sequence length="1016" mass="114849">MTVAMQLLMYAKSIKEVTLRDLYAKLRQLIHTRELDNYKPDEITHIANYFLYVASLSGVNSYTEMIGASLYTQLTAPVRYAISAMYEKLFGARDFAKLMDALEWKTFTYSIETVEYKATSRLFRQSNYSTWPQDERDSTDESVSDAHPPSTSRPPQAPVADGDQDHQPSTSAMASHSTIHADLPWSDWLDILALQNFKGTEKQYDPIGNLIYPIKDVRHLPIHEVEYLSNLNIPLNRLARKPTLCTLSQDRAHAYGSDIKNSRIGCLLPKQPHDWKAAFAGKCDTAEVTLPITVIHGAGGSGKSRAIQQWLNSQGVGYSDAVIICPTTELRADWESKVPRCPRQIFKTFEKALVQASAPIVIMDDYTKLPAGYIEAYCAYFTNIELLILTGDPMQSSYHEENFQAATAQLPPAAEIFTPYCRYYLNATHRNVKTLANALGVYSEVDKPLQVTCTSSFQEGWPVLAPSMIKKAALADLGRKAHTYAGCQGLTTSKVQILLDTNTPLCSNQVMYTALSRAVDTIHFINTGPTSDDFWSKLNCTPYLKTFLDTTRRQSVKEDLDVDLFPEEVPAPTTHFPVENNVCHLEDFIEALPEKYARELFSNNSGHSNTIQTEDAVVQLFQHQQAKDETLLWATIEQRLAISTVEDNLKEMLLKKDIGDILFLNYCKAMCLPTSPIPFEPQLWESSRCEVERTYLSKPTAALINGMPRQSPDFDVNAISLFLKSQWVKKVEKLGAIKVKPGQTIASFMQETVMTFGTMARYMRRIRQCYQPRRIYINCETDPDHFHTWVMENWDFRGEAHSNDFTAFDQSQDGAMLQFEILKAKHHNIPQEIIDAYIMIKTHAKIFLGTLAIMRLSGEGPTFDANTECSIAYHYTRFHISPNTALVFAGDDMAQDTLPVEKPSFALIQDKLKLVSKTVRHKQKPGDFATFCGWCITPIGPIKDPLKLYSSLQLAKRIGKEKEVAESYAIDASYAYRKGDGLHNVLTEQQGRWHSSLIRELHHMGGWDIPRLLSSN</sequence>
<evidence type="ECO:0000259" key="6">
    <source>
        <dbReference type="PROSITE" id="PS50507"/>
    </source>
</evidence>
<dbReference type="Gene3D" id="3.40.50.300">
    <property type="entry name" value="P-loop containing nucleotide triphosphate hydrolases"/>
    <property type="match status" value="1"/>
</dbReference>
<dbReference type="PROSITE" id="PS50507">
    <property type="entry name" value="RDRP_SSRNA_POS"/>
    <property type="match status" value="1"/>
</dbReference>
<dbReference type="InterPro" id="IPR007094">
    <property type="entry name" value="RNA-dir_pol_PSvirus"/>
</dbReference>
<organism evidence="8">
    <name type="scientific">Hubei alphaflexi-like virus</name>
    <dbReference type="NCBI Taxonomy" id="1922834"/>
    <lineage>
        <taxon>Viruses</taxon>
        <taxon>Riboviria</taxon>
    </lineage>
</organism>
<evidence type="ECO:0000256" key="2">
    <source>
        <dbReference type="ARBA" id="ARBA00022695"/>
    </source>
</evidence>
<feature type="region of interest" description="Disordered" evidence="5">
    <location>
        <begin position="130"/>
        <end position="176"/>
    </location>
</feature>
<keyword evidence="2" id="KW-0548">Nucleotidyltransferase</keyword>
<dbReference type="Pfam" id="PF00978">
    <property type="entry name" value="RdRP_2"/>
    <property type="match status" value="1"/>
</dbReference>
<proteinExistence type="predicted"/>
<keyword evidence="1" id="KW-0808">Transferase</keyword>
<dbReference type="InterPro" id="IPR027351">
    <property type="entry name" value="(+)RNA_virus_helicase_core_dom"/>
</dbReference>
<dbReference type="SUPFAM" id="SSF52540">
    <property type="entry name" value="P-loop containing nucleoside triphosphate hydrolases"/>
    <property type="match status" value="2"/>
</dbReference>
<dbReference type="GO" id="GO:0003723">
    <property type="term" value="F:RNA binding"/>
    <property type="evidence" value="ECO:0007669"/>
    <property type="project" value="InterPro"/>
</dbReference>
<evidence type="ECO:0000256" key="1">
    <source>
        <dbReference type="ARBA" id="ARBA00022679"/>
    </source>
</evidence>
<dbReference type="InterPro" id="IPR027417">
    <property type="entry name" value="P-loop_NTPase"/>
</dbReference>
<keyword evidence="3" id="KW-0067">ATP-binding</keyword>
<feature type="domain" description="RdRp catalytic" evidence="6">
    <location>
        <begin position="798"/>
        <end position="905"/>
    </location>
</feature>
<dbReference type="GO" id="GO:0005524">
    <property type="term" value="F:ATP binding"/>
    <property type="evidence" value="ECO:0007669"/>
    <property type="project" value="UniProtKB-KW"/>
</dbReference>
<dbReference type="EMBL" id="KX883811">
    <property type="protein sequence ID" value="APG77761.1"/>
    <property type="molecule type" value="Genomic_RNA"/>
</dbReference>
<dbReference type="PROSITE" id="PS51657">
    <property type="entry name" value="PSRV_HELICASE"/>
    <property type="match status" value="1"/>
</dbReference>
<name>A0A1L3KK23_9VIRU</name>
<feature type="compositionally biased region" description="Polar residues" evidence="5">
    <location>
        <begin position="167"/>
        <end position="176"/>
    </location>
</feature>
<keyword evidence="3" id="KW-0547">Nucleotide-binding</keyword>
<evidence type="ECO:0000313" key="8">
    <source>
        <dbReference type="EMBL" id="APG77761.1"/>
    </source>
</evidence>
<evidence type="ECO:0000256" key="4">
    <source>
        <dbReference type="ARBA" id="ARBA00022953"/>
    </source>
</evidence>
<dbReference type="GO" id="GO:0039694">
    <property type="term" value="P:viral RNA genome replication"/>
    <property type="evidence" value="ECO:0007669"/>
    <property type="project" value="InterPro"/>
</dbReference>
<protein>
    <recommendedName>
        <fullName evidence="9">RNA-directed RNA polymerase</fullName>
    </recommendedName>
</protein>
<evidence type="ECO:0000259" key="7">
    <source>
        <dbReference type="PROSITE" id="PS51657"/>
    </source>
</evidence>
<dbReference type="GO" id="GO:0003968">
    <property type="term" value="F:RNA-directed RNA polymerase activity"/>
    <property type="evidence" value="ECO:0007669"/>
    <property type="project" value="InterPro"/>
</dbReference>
<dbReference type="InterPro" id="IPR043502">
    <property type="entry name" value="DNA/RNA_pol_sf"/>
</dbReference>
<evidence type="ECO:0000256" key="5">
    <source>
        <dbReference type="SAM" id="MobiDB-lite"/>
    </source>
</evidence>
<dbReference type="Pfam" id="PF01443">
    <property type="entry name" value="Viral_helicase1"/>
    <property type="match status" value="1"/>
</dbReference>